<keyword evidence="3" id="KW-1185">Reference proteome</keyword>
<dbReference type="InterPro" id="IPR025591">
    <property type="entry name" value="RloB"/>
</dbReference>
<protein>
    <submittedName>
        <fullName evidence="2">RloB domain-containing protein</fullName>
    </submittedName>
</protein>
<reference evidence="2 3" key="1">
    <citation type="submission" date="2018-12" db="EMBL/GenBank/DDBJ databases">
        <title>Hymenobacter gummosus sp. nov., isolated from a spring.</title>
        <authorList>
            <person name="Nie L."/>
        </authorList>
    </citation>
    <scope>NUCLEOTIDE SEQUENCE [LARGE SCALE GENOMIC DNA]</scope>
    <source>
        <strain evidence="2 3">KCTC 52166</strain>
    </source>
</reference>
<sequence length="256" mass="28745">MAQFPFWGILAIHLRHTSLIMPVKRRSARPPATATPHRRGGTSLENLVRRGPSRPVLPTILIVCDGQNTEPSYFKQFRLASARIVAIGSGNNTTSTVQQAISLSKQAEYDQVWCVFDRDSFPANNFNSAIARALANGLHVAYSNQAFEYWLLLHFENHDGSPMHRTDYATRLNTHLAPFGLHYDGTGSKIISPELFALLQAADPSSGRTRRKIAIGRARRIDQSWVKQGTPPAQQESTTLVYKLVQVIQRHMEYPR</sequence>
<gene>
    <name evidence="2" type="ORF">EJV47_25365</name>
</gene>
<dbReference type="Pfam" id="PF13707">
    <property type="entry name" value="RloB"/>
    <property type="match status" value="1"/>
</dbReference>
<name>A0A431TVS1_9BACT</name>
<dbReference type="Proteomes" id="UP000282184">
    <property type="component" value="Unassembled WGS sequence"/>
</dbReference>
<comment type="caution">
    <text evidence="2">The sequence shown here is derived from an EMBL/GenBank/DDBJ whole genome shotgun (WGS) entry which is preliminary data.</text>
</comment>
<dbReference type="EMBL" id="RXOF01000020">
    <property type="protein sequence ID" value="RTQ45468.1"/>
    <property type="molecule type" value="Genomic_DNA"/>
</dbReference>
<evidence type="ECO:0000256" key="1">
    <source>
        <dbReference type="SAM" id="MobiDB-lite"/>
    </source>
</evidence>
<proteinExistence type="predicted"/>
<evidence type="ECO:0000313" key="2">
    <source>
        <dbReference type="EMBL" id="RTQ45468.1"/>
    </source>
</evidence>
<evidence type="ECO:0000313" key="3">
    <source>
        <dbReference type="Proteomes" id="UP000282184"/>
    </source>
</evidence>
<dbReference type="OrthoDB" id="9796523at2"/>
<accession>A0A431TVS1</accession>
<dbReference type="AlphaFoldDB" id="A0A431TVS1"/>
<feature type="region of interest" description="Disordered" evidence="1">
    <location>
        <begin position="25"/>
        <end position="44"/>
    </location>
</feature>
<organism evidence="2 3">
    <name type="scientific">Hymenobacter gummosus</name>
    <dbReference type="NCBI Taxonomy" id="1776032"/>
    <lineage>
        <taxon>Bacteria</taxon>
        <taxon>Pseudomonadati</taxon>
        <taxon>Bacteroidota</taxon>
        <taxon>Cytophagia</taxon>
        <taxon>Cytophagales</taxon>
        <taxon>Hymenobacteraceae</taxon>
        <taxon>Hymenobacter</taxon>
    </lineage>
</organism>